<evidence type="ECO:0000313" key="2">
    <source>
        <dbReference type="EMBL" id="PBK86619.1"/>
    </source>
</evidence>
<proteinExistence type="predicted"/>
<organism evidence="2 3">
    <name type="scientific">Armillaria gallica</name>
    <name type="common">Bulbous honey fungus</name>
    <name type="synonym">Armillaria bulbosa</name>
    <dbReference type="NCBI Taxonomy" id="47427"/>
    <lineage>
        <taxon>Eukaryota</taxon>
        <taxon>Fungi</taxon>
        <taxon>Dikarya</taxon>
        <taxon>Basidiomycota</taxon>
        <taxon>Agaricomycotina</taxon>
        <taxon>Agaricomycetes</taxon>
        <taxon>Agaricomycetidae</taxon>
        <taxon>Agaricales</taxon>
        <taxon>Marasmiineae</taxon>
        <taxon>Physalacriaceae</taxon>
        <taxon>Armillaria</taxon>
    </lineage>
</organism>
<evidence type="ECO:0000313" key="3">
    <source>
        <dbReference type="Proteomes" id="UP000217790"/>
    </source>
</evidence>
<dbReference type="OrthoDB" id="3365698at2759"/>
<dbReference type="Proteomes" id="UP000217790">
    <property type="component" value="Unassembled WGS sequence"/>
</dbReference>
<dbReference type="AlphaFoldDB" id="A0A2H3CU70"/>
<dbReference type="InParanoid" id="A0A2H3CU70"/>
<keyword evidence="3" id="KW-1185">Reference proteome</keyword>
<name>A0A2H3CU70_ARMGA</name>
<accession>A0A2H3CU70</accession>
<evidence type="ECO:0000256" key="1">
    <source>
        <dbReference type="SAM" id="Coils"/>
    </source>
</evidence>
<sequence length="64" mass="7180">VASAKDASIINDYLQKVHGEIQRLETILQEAQEEKNRLQSIADSHAALISSFRKFPPEVLATIF</sequence>
<reference evidence="3" key="1">
    <citation type="journal article" date="2017" name="Nat. Ecol. Evol.">
        <title>Genome expansion and lineage-specific genetic innovations in the forest pathogenic fungi Armillaria.</title>
        <authorList>
            <person name="Sipos G."/>
            <person name="Prasanna A.N."/>
            <person name="Walter M.C."/>
            <person name="O'Connor E."/>
            <person name="Balint B."/>
            <person name="Krizsan K."/>
            <person name="Kiss B."/>
            <person name="Hess J."/>
            <person name="Varga T."/>
            <person name="Slot J."/>
            <person name="Riley R."/>
            <person name="Boka B."/>
            <person name="Rigling D."/>
            <person name="Barry K."/>
            <person name="Lee J."/>
            <person name="Mihaltcheva S."/>
            <person name="LaButti K."/>
            <person name="Lipzen A."/>
            <person name="Waldron R."/>
            <person name="Moloney N.M."/>
            <person name="Sperisen C."/>
            <person name="Kredics L."/>
            <person name="Vagvoelgyi C."/>
            <person name="Patrignani A."/>
            <person name="Fitzpatrick D."/>
            <person name="Nagy I."/>
            <person name="Doyle S."/>
            <person name="Anderson J.B."/>
            <person name="Grigoriev I.V."/>
            <person name="Gueldener U."/>
            <person name="Muensterkoetter M."/>
            <person name="Nagy L.G."/>
        </authorList>
    </citation>
    <scope>NUCLEOTIDE SEQUENCE [LARGE SCALE GENOMIC DNA]</scope>
    <source>
        <strain evidence="3">Ar21-2</strain>
    </source>
</reference>
<feature type="coiled-coil region" evidence="1">
    <location>
        <begin position="14"/>
        <end position="48"/>
    </location>
</feature>
<feature type="non-terminal residue" evidence="2">
    <location>
        <position position="1"/>
    </location>
</feature>
<dbReference type="EMBL" id="KZ293683">
    <property type="protein sequence ID" value="PBK86619.1"/>
    <property type="molecule type" value="Genomic_DNA"/>
</dbReference>
<keyword evidence="1" id="KW-0175">Coiled coil</keyword>
<protein>
    <submittedName>
        <fullName evidence="2">Uncharacterized protein</fullName>
    </submittedName>
</protein>
<gene>
    <name evidence="2" type="ORF">ARMGADRAFT_940344</name>
</gene>